<dbReference type="EMBL" id="DVGD01000005">
    <property type="protein sequence ID" value="HIR08787.1"/>
    <property type="molecule type" value="Genomic_DNA"/>
</dbReference>
<dbReference type="Gene3D" id="3.40.190.10">
    <property type="entry name" value="Periplasmic binding protein-like II"/>
    <property type="match status" value="2"/>
</dbReference>
<dbReference type="SUPFAM" id="SSF46785">
    <property type="entry name" value="Winged helix' DNA-binding domain"/>
    <property type="match status" value="1"/>
</dbReference>
<evidence type="ECO:0000313" key="6">
    <source>
        <dbReference type="EMBL" id="HIR08787.1"/>
    </source>
</evidence>
<reference evidence="6" key="1">
    <citation type="submission" date="2020-10" db="EMBL/GenBank/DDBJ databases">
        <authorList>
            <person name="Gilroy R."/>
        </authorList>
    </citation>
    <scope>NUCLEOTIDE SEQUENCE</scope>
    <source>
        <strain evidence="6">ChiHjej9B8-7071</strain>
    </source>
</reference>
<evidence type="ECO:0000256" key="1">
    <source>
        <dbReference type="ARBA" id="ARBA00009437"/>
    </source>
</evidence>
<dbReference type="PANTHER" id="PTHR30346">
    <property type="entry name" value="TRANSCRIPTIONAL DUAL REGULATOR HCAR-RELATED"/>
    <property type="match status" value="1"/>
</dbReference>
<dbReference type="Proteomes" id="UP000824258">
    <property type="component" value="Unassembled WGS sequence"/>
</dbReference>
<evidence type="ECO:0000256" key="4">
    <source>
        <dbReference type="ARBA" id="ARBA00023163"/>
    </source>
</evidence>
<evidence type="ECO:0000256" key="3">
    <source>
        <dbReference type="ARBA" id="ARBA00023125"/>
    </source>
</evidence>
<protein>
    <submittedName>
        <fullName evidence="6">LysR family transcriptional regulator</fullName>
    </submittedName>
</protein>
<dbReference type="InterPro" id="IPR005119">
    <property type="entry name" value="LysR_subst-bd"/>
</dbReference>
<dbReference type="Gene3D" id="1.10.10.10">
    <property type="entry name" value="Winged helix-like DNA-binding domain superfamily/Winged helix DNA-binding domain"/>
    <property type="match status" value="1"/>
</dbReference>
<comment type="caution">
    <text evidence="6">The sequence shown here is derived from an EMBL/GenBank/DDBJ whole genome shotgun (WGS) entry which is preliminary data.</text>
</comment>
<proteinExistence type="inferred from homology"/>
<feature type="domain" description="HTH lysR-type" evidence="5">
    <location>
        <begin position="1"/>
        <end position="58"/>
    </location>
</feature>
<evidence type="ECO:0000313" key="7">
    <source>
        <dbReference type="Proteomes" id="UP000824258"/>
    </source>
</evidence>
<reference evidence="6" key="2">
    <citation type="journal article" date="2021" name="PeerJ">
        <title>Extensive microbial diversity within the chicken gut microbiome revealed by metagenomics and culture.</title>
        <authorList>
            <person name="Gilroy R."/>
            <person name="Ravi A."/>
            <person name="Getino M."/>
            <person name="Pursley I."/>
            <person name="Horton D.L."/>
            <person name="Alikhan N.F."/>
            <person name="Baker D."/>
            <person name="Gharbi K."/>
            <person name="Hall N."/>
            <person name="Watson M."/>
            <person name="Adriaenssens E.M."/>
            <person name="Foster-Nyarko E."/>
            <person name="Jarju S."/>
            <person name="Secka A."/>
            <person name="Antonio M."/>
            <person name="Oren A."/>
            <person name="Chaudhuri R.R."/>
            <person name="La Ragione R."/>
            <person name="Hildebrand F."/>
            <person name="Pallen M.J."/>
        </authorList>
    </citation>
    <scope>NUCLEOTIDE SEQUENCE</scope>
    <source>
        <strain evidence="6">ChiHjej9B8-7071</strain>
    </source>
</reference>
<dbReference type="PRINTS" id="PR00039">
    <property type="entry name" value="HTHLYSR"/>
</dbReference>
<dbReference type="InterPro" id="IPR000847">
    <property type="entry name" value="LysR_HTH_N"/>
</dbReference>
<dbReference type="InterPro" id="IPR036390">
    <property type="entry name" value="WH_DNA-bd_sf"/>
</dbReference>
<organism evidence="6 7">
    <name type="scientific">Candidatus Avoscillospira stercoripullorum</name>
    <dbReference type="NCBI Taxonomy" id="2840709"/>
    <lineage>
        <taxon>Bacteria</taxon>
        <taxon>Bacillati</taxon>
        <taxon>Bacillota</taxon>
        <taxon>Clostridia</taxon>
        <taxon>Eubacteriales</taxon>
        <taxon>Oscillospiraceae</taxon>
        <taxon>Oscillospiraceae incertae sedis</taxon>
        <taxon>Candidatus Avoscillospira</taxon>
    </lineage>
</organism>
<dbReference type="SUPFAM" id="SSF53850">
    <property type="entry name" value="Periplasmic binding protein-like II"/>
    <property type="match status" value="1"/>
</dbReference>
<keyword evidence="4" id="KW-0804">Transcription</keyword>
<name>A0A9D1D6A8_9FIRM</name>
<keyword evidence="3" id="KW-0238">DNA-binding</keyword>
<dbReference type="FunFam" id="1.10.10.10:FF:000001">
    <property type="entry name" value="LysR family transcriptional regulator"/>
    <property type="match status" value="1"/>
</dbReference>
<sequence>MDLNQLESFQAVAKTLSFTGAARRLGVPQSTVSRHISDLEQQLGAKLFYRTKRDVQLTEEGRAFLPYTGEILAAAEQGAAAVAQLRSGARGRLVLAVSAAPAGLLERCVGKFSKAYPDIVVELLPVSCGRCLMDEDQAPYDMQFLPRELLPEGEELESLLLGEEGLSLLLPPGHPMAGKPVELGALSRDKFLLVPEGENPILYMQALDLCRAHRFTPQVVSQPPTAEALRLSVAAGLGVGILPTSQAGAAGVPIPDTEGFTVYAAVWKKSLLNPAARLFLPFLREAAEAGG</sequence>
<dbReference type="GO" id="GO:0032993">
    <property type="term" value="C:protein-DNA complex"/>
    <property type="evidence" value="ECO:0007669"/>
    <property type="project" value="TreeGrafter"/>
</dbReference>
<dbReference type="AlphaFoldDB" id="A0A9D1D6A8"/>
<keyword evidence="2" id="KW-0805">Transcription regulation</keyword>
<dbReference type="Pfam" id="PF03466">
    <property type="entry name" value="LysR_substrate"/>
    <property type="match status" value="1"/>
</dbReference>
<evidence type="ECO:0000256" key="2">
    <source>
        <dbReference type="ARBA" id="ARBA00023015"/>
    </source>
</evidence>
<dbReference type="InterPro" id="IPR036388">
    <property type="entry name" value="WH-like_DNA-bd_sf"/>
</dbReference>
<dbReference type="GO" id="GO:0003677">
    <property type="term" value="F:DNA binding"/>
    <property type="evidence" value="ECO:0007669"/>
    <property type="project" value="UniProtKB-KW"/>
</dbReference>
<evidence type="ECO:0000259" key="5">
    <source>
        <dbReference type="PROSITE" id="PS50931"/>
    </source>
</evidence>
<dbReference type="Pfam" id="PF00126">
    <property type="entry name" value="HTH_1"/>
    <property type="match status" value="1"/>
</dbReference>
<gene>
    <name evidence="6" type="ORF">IAA70_00120</name>
</gene>
<accession>A0A9D1D6A8</accession>
<comment type="similarity">
    <text evidence="1">Belongs to the LysR transcriptional regulatory family.</text>
</comment>
<dbReference type="PANTHER" id="PTHR30346:SF30">
    <property type="entry name" value="SMALL NEUTRAL PROTEASE REGULATORY PROTEIN"/>
    <property type="match status" value="1"/>
</dbReference>
<dbReference type="GO" id="GO:0003700">
    <property type="term" value="F:DNA-binding transcription factor activity"/>
    <property type="evidence" value="ECO:0007669"/>
    <property type="project" value="InterPro"/>
</dbReference>
<dbReference type="PROSITE" id="PS50931">
    <property type="entry name" value="HTH_LYSR"/>
    <property type="match status" value="1"/>
</dbReference>